<organism evidence="1 2">
    <name type="scientific">Candidatus Taylorbacteria bacterium RIFCSPLOWO2_02_FULL_46_40</name>
    <dbReference type="NCBI Taxonomy" id="1802329"/>
    <lineage>
        <taxon>Bacteria</taxon>
        <taxon>Candidatus Tayloriibacteriota</taxon>
    </lineage>
</organism>
<protein>
    <submittedName>
        <fullName evidence="1">Uncharacterized protein</fullName>
    </submittedName>
</protein>
<proteinExistence type="predicted"/>
<name>A0A1G2NY60_9BACT</name>
<gene>
    <name evidence="1" type="ORF">A3H68_01525</name>
</gene>
<dbReference type="EMBL" id="MHSH01000040">
    <property type="protein sequence ID" value="OHA41010.1"/>
    <property type="molecule type" value="Genomic_DNA"/>
</dbReference>
<evidence type="ECO:0000313" key="1">
    <source>
        <dbReference type="EMBL" id="OHA41010.1"/>
    </source>
</evidence>
<sequence length="90" mass="10344">MNLISIYLEKFRSAHAQSQQFKRLILEMIRGRSGVIVGEEGIKIFENVLTIICPSSVQMNEIYLHKASILLDLGLNLSTNHIKEIRLCFR</sequence>
<dbReference type="Proteomes" id="UP000176429">
    <property type="component" value="Unassembled WGS sequence"/>
</dbReference>
<accession>A0A1G2NY60</accession>
<dbReference type="AlphaFoldDB" id="A0A1G2NY60"/>
<reference evidence="1 2" key="1">
    <citation type="journal article" date="2016" name="Nat. Commun.">
        <title>Thousands of microbial genomes shed light on interconnected biogeochemical processes in an aquifer system.</title>
        <authorList>
            <person name="Anantharaman K."/>
            <person name="Brown C.T."/>
            <person name="Hug L.A."/>
            <person name="Sharon I."/>
            <person name="Castelle C.J."/>
            <person name="Probst A.J."/>
            <person name="Thomas B.C."/>
            <person name="Singh A."/>
            <person name="Wilkins M.J."/>
            <person name="Karaoz U."/>
            <person name="Brodie E.L."/>
            <person name="Williams K.H."/>
            <person name="Hubbard S.S."/>
            <person name="Banfield J.F."/>
        </authorList>
    </citation>
    <scope>NUCLEOTIDE SEQUENCE [LARGE SCALE GENOMIC DNA]</scope>
</reference>
<comment type="caution">
    <text evidence="1">The sequence shown here is derived from an EMBL/GenBank/DDBJ whole genome shotgun (WGS) entry which is preliminary data.</text>
</comment>
<evidence type="ECO:0000313" key="2">
    <source>
        <dbReference type="Proteomes" id="UP000176429"/>
    </source>
</evidence>